<evidence type="ECO:0000313" key="2">
    <source>
        <dbReference type="Proteomes" id="UP000827889"/>
    </source>
</evidence>
<organism evidence="2 3">
    <name type="scientific">Rhodamnia argentea</name>
    <dbReference type="NCBI Taxonomy" id="178133"/>
    <lineage>
        <taxon>Eukaryota</taxon>
        <taxon>Viridiplantae</taxon>
        <taxon>Streptophyta</taxon>
        <taxon>Embryophyta</taxon>
        <taxon>Tracheophyta</taxon>
        <taxon>Spermatophyta</taxon>
        <taxon>Magnoliopsida</taxon>
        <taxon>eudicotyledons</taxon>
        <taxon>Gunneridae</taxon>
        <taxon>Pentapetalae</taxon>
        <taxon>rosids</taxon>
        <taxon>malvids</taxon>
        <taxon>Myrtales</taxon>
        <taxon>Myrtaceae</taxon>
        <taxon>Myrtoideae</taxon>
        <taxon>Myrteae</taxon>
        <taxon>Australasian group</taxon>
        <taxon>Rhodamnia</taxon>
    </lineage>
</organism>
<dbReference type="Proteomes" id="UP000827889">
    <property type="component" value="Chromosome 4"/>
</dbReference>
<keyword evidence="2" id="KW-1185">Reference proteome</keyword>
<name>A0ABM3HBV0_9MYRT</name>
<dbReference type="RefSeq" id="XP_048134076.1">
    <property type="nucleotide sequence ID" value="XM_048278119.1"/>
</dbReference>
<gene>
    <name evidence="3" type="primary">LOC125314868</name>
</gene>
<reference evidence="3" key="1">
    <citation type="submission" date="2025-08" db="UniProtKB">
        <authorList>
            <consortium name="RefSeq"/>
        </authorList>
    </citation>
    <scope>IDENTIFICATION</scope>
    <source>
        <tissue evidence="3">Leaf</tissue>
    </source>
</reference>
<dbReference type="GeneID" id="125314868"/>
<protein>
    <submittedName>
        <fullName evidence="3">Uncharacterized protein LOC125314868</fullName>
    </submittedName>
</protein>
<proteinExistence type="predicted"/>
<evidence type="ECO:0000256" key="1">
    <source>
        <dbReference type="SAM" id="MobiDB-lite"/>
    </source>
</evidence>
<sequence>MLAHVGRPLSKIPQVDGQTPDPYDEMLSTPNIYNYEGVVNEDYNIASTPAPNDLQGATPAVGLHNDVGDDEDEDEPPLNENDDDEDDVDEGAEVETMFAVCSFVWLGDTDEEQVEVHT</sequence>
<evidence type="ECO:0000313" key="3">
    <source>
        <dbReference type="RefSeq" id="XP_048134076.1"/>
    </source>
</evidence>
<feature type="region of interest" description="Disordered" evidence="1">
    <location>
        <begin position="1"/>
        <end position="27"/>
    </location>
</feature>
<accession>A0ABM3HBV0</accession>
<feature type="region of interest" description="Disordered" evidence="1">
    <location>
        <begin position="45"/>
        <end position="92"/>
    </location>
</feature>
<feature type="compositionally biased region" description="Acidic residues" evidence="1">
    <location>
        <begin position="68"/>
        <end position="92"/>
    </location>
</feature>